<gene>
    <name evidence="2" type="ORF">AVDCRST_MAG41-4180</name>
</gene>
<feature type="transmembrane region" description="Helical" evidence="1">
    <location>
        <begin position="119"/>
        <end position="139"/>
    </location>
</feature>
<name>A0A6J4JVG8_9ACTN</name>
<sequence length="142" mass="14868">MRTTLLVLHVVFAIFLIGPIATAINQGARALLGGDPGGLRLLARTTTIYGWASLLVAVFGLALVREEYGNSWSDTWLVVSLVLFVVATALVLGLLSPLLRGAVRTATAGGPTRSLAPRAAAVSGIASLCYVAIAVLMVWQPR</sequence>
<keyword evidence="1" id="KW-0812">Transmembrane</keyword>
<evidence type="ECO:0008006" key="3">
    <source>
        <dbReference type="Google" id="ProtNLM"/>
    </source>
</evidence>
<evidence type="ECO:0000313" key="2">
    <source>
        <dbReference type="EMBL" id="CAA9288253.1"/>
    </source>
</evidence>
<accession>A0A6J4JVG8</accession>
<feature type="transmembrane region" description="Helical" evidence="1">
    <location>
        <begin position="47"/>
        <end position="64"/>
    </location>
</feature>
<protein>
    <recommendedName>
        <fullName evidence="3">Integral membrane protein</fullName>
    </recommendedName>
</protein>
<dbReference type="Pfam" id="PF10027">
    <property type="entry name" value="DUF2269"/>
    <property type="match status" value="1"/>
</dbReference>
<dbReference type="InterPro" id="IPR018729">
    <property type="entry name" value="DUF2269_transmembrane"/>
</dbReference>
<dbReference type="EMBL" id="CADCTP010000400">
    <property type="protein sequence ID" value="CAA9288253.1"/>
    <property type="molecule type" value="Genomic_DNA"/>
</dbReference>
<keyword evidence="1" id="KW-1133">Transmembrane helix</keyword>
<feature type="transmembrane region" description="Helical" evidence="1">
    <location>
        <begin position="76"/>
        <end position="99"/>
    </location>
</feature>
<dbReference type="AlphaFoldDB" id="A0A6J4JVG8"/>
<organism evidence="2">
    <name type="scientific">uncultured Mycobacteriales bacterium</name>
    <dbReference type="NCBI Taxonomy" id="581187"/>
    <lineage>
        <taxon>Bacteria</taxon>
        <taxon>Bacillati</taxon>
        <taxon>Actinomycetota</taxon>
        <taxon>Actinomycetes</taxon>
        <taxon>Mycobacteriales</taxon>
        <taxon>environmental samples</taxon>
    </lineage>
</organism>
<evidence type="ECO:0000256" key="1">
    <source>
        <dbReference type="SAM" id="Phobius"/>
    </source>
</evidence>
<reference evidence="2" key="1">
    <citation type="submission" date="2020-02" db="EMBL/GenBank/DDBJ databases">
        <authorList>
            <person name="Meier V. D."/>
        </authorList>
    </citation>
    <scope>NUCLEOTIDE SEQUENCE</scope>
    <source>
        <strain evidence="2">AVDCRST_MAG41</strain>
    </source>
</reference>
<keyword evidence="1" id="KW-0472">Membrane</keyword>
<proteinExistence type="predicted"/>